<evidence type="ECO:0000256" key="2">
    <source>
        <dbReference type="ARBA" id="ARBA00012438"/>
    </source>
</evidence>
<dbReference type="InterPro" id="IPR003594">
    <property type="entry name" value="HATPase_dom"/>
</dbReference>
<evidence type="ECO:0000256" key="1">
    <source>
        <dbReference type="ARBA" id="ARBA00000085"/>
    </source>
</evidence>
<dbReference type="SUPFAM" id="SSF55874">
    <property type="entry name" value="ATPase domain of HSP90 chaperone/DNA topoisomerase II/histidine kinase"/>
    <property type="match status" value="1"/>
</dbReference>
<evidence type="ECO:0000256" key="6">
    <source>
        <dbReference type="SAM" id="MobiDB-lite"/>
    </source>
</evidence>
<comment type="caution">
    <text evidence="8">The sequence shown here is derived from an EMBL/GenBank/DDBJ whole genome shotgun (WGS) entry which is preliminary data.</text>
</comment>
<dbReference type="PRINTS" id="PR00344">
    <property type="entry name" value="BCTRLSENSOR"/>
</dbReference>
<evidence type="ECO:0000256" key="5">
    <source>
        <dbReference type="ARBA" id="ARBA00023012"/>
    </source>
</evidence>
<dbReference type="EMBL" id="SMRT01000030">
    <property type="protein sequence ID" value="TDF91147.1"/>
    <property type="molecule type" value="Genomic_DNA"/>
</dbReference>
<feature type="region of interest" description="Disordered" evidence="6">
    <location>
        <begin position="46"/>
        <end position="68"/>
    </location>
</feature>
<proteinExistence type="predicted"/>
<dbReference type="PANTHER" id="PTHR43711:SF1">
    <property type="entry name" value="HISTIDINE KINASE 1"/>
    <property type="match status" value="1"/>
</dbReference>
<dbReference type="AlphaFoldDB" id="A0A4R5KAL4"/>
<keyword evidence="9" id="KW-1185">Reference proteome</keyword>
<keyword evidence="3" id="KW-0808">Transferase</keyword>
<name>A0A4R5KAL4_9BACL</name>
<dbReference type="GO" id="GO:0004673">
    <property type="term" value="F:protein histidine kinase activity"/>
    <property type="evidence" value="ECO:0007669"/>
    <property type="project" value="UniProtKB-EC"/>
</dbReference>
<dbReference type="InterPro" id="IPR004358">
    <property type="entry name" value="Sig_transdc_His_kin-like_C"/>
</dbReference>
<sequence length="114" mass="12346">MQACLILLPILIAWCAANGSRLAKYLLVSVMPFVVAEQSRTELLQGRRDDRDRRGGYAMQGERTTAGGMQGSGLGIAIAKEIVLQHGGRIWAESALGQGSRFSFSLPVFDPNKP</sequence>
<organism evidence="8 9">
    <name type="scientific">Paenibacillus piri</name>
    <dbReference type="NCBI Taxonomy" id="2547395"/>
    <lineage>
        <taxon>Bacteria</taxon>
        <taxon>Bacillati</taxon>
        <taxon>Bacillota</taxon>
        <taxon>Bacilli</taxon>
        <taxon>Bacillales</taxon>
        <taxon>Paenibacillaceae</taxon>
        <taxon>Paenibacillus</taxon>
    </lineage>
</organism>
<dbReference type="GO" id="GO:0000160">
    <property type="term" value="P:phosphorelay signal transduction system"/>
    <property type="evidence" value="ECO:0007669"/>
    <property type="project" value="UniProtKB-KW"/>
</dbReference>
<dbReference type="PANTHER" id="PTHR43711">
    <property type="entry name" value="TWO-COMPONENT HISTIDINE KINASE"/>
    <property type="match status" value="1"/>
</dbReference>
<dbReference type="OrthoDB" id="9757990at2"/>
<feature type="domain" description="Histidine kinase/HSP90-like ATPase" evidence="7">
    <location>
        <begin position="63"/>
        <end position="108"/>
    </location>
</feature>
<keyword evidence="4" id="KW-0418">Kinase</keyword>
<evidence type="ECO:0000259" key="7">
    <source>
        <dbReference type="Pfam" id="PF02518"/>
    </source>
</evidence>
<feature type="compositionally biased region" description="Basic and acidic residues" evidence="6">
    <location>
        <begin position="46"/>
        <end position="55"/>
    </location>
</feature>
<reference evidence="8 9" key="1">
    <citation type="submission" date="2019-03" db="EMBL/GenBank/DDBJ databases">
        <title>This is whole genome sequence of Paenibacillus sp MS74 strain.</title>
        <authorList>
            <person name="Trinh H.N."/>
        </authorList>
    </citation>
    <scope>NUCLEOTIDE SEQUENCE [LARGE SCALE GENOMIC DNA]</scope>
    <source>
        <strain evidence="8 9">MS74</strain>
    </source>
</reference>
<evidence type="ECO:0000256" key="3">
    <source>
        <dbReference type="ARBA" id="ARBA00022679"/>
    </source>
</evidence>
<dbReference type="EC" id="2.7.13.3" evidence="2"/>
<gene>
    <name evidence="8" type="ORF">E1757_33495</name>
</gene>
<evidence type="ECO:0000256" key="4">
    <source>
        <dbReference type="ARBA" id="ARBA00022777"/>
    </source>
</evidence>
<keyword evidence="5" id="KW-0902">Two-component regulatory system</keyword>
<dbReference type="InterPro" id="IPR036890">
    <property type="entry name" value="HATPase_C_sf"/>
</dbReference>
<evidence type="ECO:0000313" key="8">
    <source>
        <dbReference type="EMBL" id="TDF91147.1"/>
    </source>
</evidence>
<dbReference type="Gene3D" id="3.30.565.10">
    <property type="entry name" value="Histidine kinase-like ATPase, C-terminal domain"/>
    <property type="match status" value="1"/>
</dbReference>
<accession>A0A4R5KAL4</accession>
<comment type="catalytic activity">
    <reaction evidence="1">
        <text>ATP + protein L-histidine = ADP + protein N-phospho-L-histidine.</text>
        <dbReference type="EC" id="2.7.13.3"/>
    </reaction>
</comment>
<evidence type="ECO:0000313" key="9">
    <source>
        <dbReference type="Proteomes" id="UP000295636"/>
    </source>
</evidence>
<dbReference type="Proteomes" id="UP000295636">
    <property type="component" value="Unassembled WGS sequence"/>
</dbReference>
<dbReference type="InterPro" id="IPR050736">
    <property type="entry name" value="Sensor_HK_Regulatory"/>
</dbReference>
<dbReference type="Pfam" id="PF02518">
    <property type="entry name" value="HATPase_c"/>
    <property type="match status" value="1"/>
</dbReference>
<protein>
    <recommendedName>
        <fullName evidence="2">histidine kinase</fullName>
        <ecNumber evidence="2">2.7.13.3</ecNumber>
    </recommendedName>
</protein>